<dbReference type="PANTHER" id="PTHR35793:SF2">
    <property type="entry name" value="INNER MEMBRANE PROTEIN YJIG"/>
    <property type="match status" value="1"/>
</dbReference>
<keyword evidence="4" id="KW-1185">Reference proteome</keyword>
<dbReference type="Pfam" id="PF07670">
    <property type="entry name" value="Gate"/>
    <property type="match status" value="2"/>
</dbReference>
<feature type="transmembrane region" description="Helical" evidence="1">
    <location>
        <begin position="203"/>
        <end position="222"/>
    </location>
</feature>
<accession>A0A2T5IWR9</accession>
<dbReference type="GO" id="GO:0005886">
    <property type="term" value="C:plasma membrane"/>
    <property type="evidence" value="ECO:0007669"/>
    <property type="project" value="TreeGrafter"/>
</dbReference>
<dbReference type="PIRSF" id="PIRSF036542">
    <property type="entry name" value="SpmA_SpmB"/>
    <property type="match status" value="1"/>
</dbReference>
<dbReference type="PROSITE" id="PS51257">
    <property type="entry name" value="PROKAR_LIPOPROTEIN"/>
    <property type="match status" value="1"/>
</dbReference>
<dbReference type="RefSeq" id="WP_107866248.1">
    <property type="nucleotide sequence ID" value="NZ_QAON01000012.1"/>
</dbReference>
<proteinExistence type="predicted"/>
<name>A0A2T5IWR9_9GAMM</name>
<dbReference type="PANTHER" id="PTHR35793">
    <property type="entry name" value="INNER MEMBRANE PROTEIN YJIG"/>
    <property type="match status" value="1"/>
</dbReference>
<feature type="domain" description="Nucleoside transporter/FeoB GTPase Gate" evidence="2">
    <location>
        <begin position="275"/>
        <end position="378"/>
    </location>
</feature>
<sequence>MLNRVWPALFLLAFFSCIYQAINGHPEVLAATVEACFKTAKSAVEISLGLVGVLCFWLGLFQIAEKSGLTDRLAWVLTPLFQRLMPEVPKGHPAIGSVTLNMAANMLGLDNAATPMGLKAMRDLQTLNPNPEVATNAQILFLVINTSSITLIPVSVFVYRAQMGAAEPASVFLPILLTTAASTLVGLLTVAWIQKLKLFDRVVLAYAAAFALFMAVLISLVVGLPPTALSERSALIGNLAIFAVIVLFLLAGWRKQVPLYDAFITGAKQGFELAVNLIPFLVAMLVAIAMLRASGVLDAFLSVLAMGFSWLGLNTDFVPALTTAIMKSFSGSGARAMMLETMQTYGVDSFPALIAAIIQGSSETTFYVLAVYFGAVGIRYERYALACGLLADFASVVVAILIAYWFYH</sequence>
<dbReference type="OrthoDB" id="9782481at2"/>
<feature type="transmembrane region" description="Helical" evidence="1">
    <location>
        <begin position="139"/>
        <end position="159"/>
    </location>
</feature>
<feature type="transmembrane region" description="Helical" evidence="1">
    <location>
        <begin position="273"/>
        <end position="293"/>
    </location>
</feature>
<gene>
    <name evidence="3" type="ORF">C8N29_11210</name>
</gene>
<dbReference type="AlphaFoldDB" id="A0A2T5IWR9"/>
<keyword evidence="1" id="KW-1133">Transmembrane helix</keyword>
<evidence type="ECO:0000313" key="3">
    <source>
        <dbReference type="EMBL" id="PTQ88365.1"/>
    </source>
</evidence>
<keyword evidence="1" id="KW-0812">Transmembrane</keyword>
<evidence type="ECO:0000313" key="4">
    <source>
        <dbReference type="Proteomes" id="UP000244223"/>
    </source>
</evidence>
<comment type="caution">
    <text evidence="3">The sequence shown here is derived from an EMBL/GenBank/DDBJ whole genome shotgun (WGS) entry which is preliminary data.</text>
</comment>
<feature type="transmembrane region" description="Helical" evidence="1">
    <location>
        <begin position="234"/>
        <end position="253"/>
    </location>
</feature>
<feature type="transmembrane region" description="Helical" evidence="1">
    <location>
        <begin position="171"/>
        <end position="191"/>
    </location>
</feature>
<feature type="transmembrane region" description="Helical" evidence="1">
    <location>
        <begin position="46"/>
        <end position="64"/>
    </location>
</feature>
<dbReference type="InterPro" id="IPR052549">
    <property type="entry name" value="SpmB"/>
</dbReference>
<dbReference type="InterPro" id="IPR011415">
    <property type="entry name" value="SpmA_SpmB"/>
</dbReference>
<dbReference type="Proteomes" id="UP000244223">
    <property type="component" value="Unassembled WGS sequence"/>
</dbReference>
<evidence type="ECO:0000256" key="1">
    <source>
        <dbReference type="SAM" id="Phobius"/>
    </source>
</evidence>
<organism evidence="3 4">
    <name type="scientific">Agitococcus lubricus</name>
    <dbReference type="NCBI Taxonomy" id="1077255"/>
    <lineage>
        <taxon>Bacteria</taxon>
        <taxon>Pseudomonadati</taxon>
        <taxon>Pseudomonadota</taxon>
        <taxon>Gammaproteobacteria</taxon>
        <taxon>Moraxellales</taxon>
        <taxon>Moraxellaceae</taxon>
        <taxon>Agitococcus</taxon>
    </lineage>
</organism>
<protein>
    <submittedName>
        <fullName evidence="3">Spore maturation protein SpmA</fullName>
    </submittedName>
</protein>
<dbReference type="EMBL" id="QAON01000012">
    <property type="protein sequence ID" value="PTQ88365.1"/>
    <property type="molecule type" value="Genomic_DNA"/>
</dbReference>
<keyword evidence="1" id="KW-0472">Membrane</keyword>
<evidence type="ECO:0000259" key="2">
    <source>
        <dbReference type="Pfam" id="PF07670"/>
    </source>
</evidence>
<feature type="domain" description="Nucleoside transporter/FeoB GTPase Gate" evidence="2">
    <location>
        <begin position="49"/>
        <end position="156"/>
    </location>
</feature>
<dbReference type="InterPro" id="IPR011642">
    <property type="entry name" value="Gate_dom"/>
</dbReference>
<feature type="transmembrane region" description="Helical" evidence="1">
    <location>
        <begin position="383"/>
        <end position="407"/>
    </location>
</feature>
<reference evidence="3 4" key="1">
    <citation type="submission" date="2018-04" db="EMBL/GenBank/DDBJ databases">
        <title>Genomic Encyclopedia of Archaeal and Bacterial Type Strains, Phase II (KMG-II): from individual species to whole genera.</title>
        <authorList>
            <person name="Goeker M."/>
        </authorList>
    </citation>
    <scope>NUCLEOTIDE SEQUENCE [LARGE SCALE GENOMIC DNA]</scope>
    <source>
        <strain evidence="3 4">DSM 5822</strain>
    </source>
</reference>